<reference evidence="11 12" key="1">
    <citation type="submission" date="2015-03" db="EMBL/GenBank/DDBJ databases">
        <authorList>
            <person name="Hassan Y."/>
            <person name="Lepp D."/>
            <person name="Li X.-Z."/>
            <person name="Zhou T."/>
        </authorList>
    </citation>
    <scope>NUCLEOTIDE SEQUENCE [LARGE SCALE GENOMIC DNA]</scope>
    <source>
        <strain evidence="11 12">IPL18</strain>
    </source>
</reference>
<dbReference type="GO" id="GO:0016787">
    <property type="term" value="F:hydrolase activity"/>
    <property type="evidence" value="ECO:0007669"/>
    <property type="project" value="UniProtKB-KW"/>
</dbReference>
<dbReference type="PATRIC" id="fig|429727.3.peg.2161"/>
<dbReference type="Pfam" id="PF02578">
    <property type="entry name" value="Cu-oxidase_4"/>
    <property type="match status" value="1"/>
</dbReference>
<dbReference type="GO" id="GO:0005507">
    <property type="term" value="F:copper ion binding"/>
    <property type="evidence" value="ECO:0007669"/>
    <property type="project" value="TreeGrafter"/>
</dbReference>
<keyword evidence="3" id="KW-0808">Transferase</keyword>
<dbReference type="InterPro" id="IPR038371">
    <property type="entry name" value="Cu_polyphenol_OxRdtase_sf"/>
</dbReference>
<keyword evidence="12" id="KW-1185">Reference proteome</keyword>
<dbReference type="GO" id="GO:0017061">
    <property type="term" value="F:S-methyl-5-thioadenosine phosphorylase activity"/>
    <property type="evidence" value="ECO:0007669"/>
    <property type="project" value="UniProtKB-EC"/>
</dbReference>
<dbReference type="SUPFAM" id="SSF64438">
    <property type="entry name" value="CNF1/YfiH-like putative cysteine hydrolases"/>
    <property type="match status" value="1"/>
</dbReference>
<dbReference type="Gene3D" id="3.60.140.10">
    <property type="entry name" value="CNF1/YfiH-like putative cysteine hydrolases"/>
    <property type="match status" value="1"/>
</dbReference>
<name>A0A0F5FHD2_9HYPH</name>
<organism evidence="11 12">
    <name type="scientific">Devosia chinhatensis</name>
    <dbReference type="NCBI Taxonomy" id="429727"/>
    <lineage>
        <taxon>Bacteria</taxon>
        <taxon>Pseudomonadati</taxon>
        <taxon>Pseudomonadota</taxon>
        <taxon>Alphaproteobacteria</taxon>
        <taxon>Hyphomicrobiales</taxon>
        <taxon>Devosiaceae</taxon>
        <taxon>Devosia</taxon>
    </lineage>
</organism>
<dbReference type="PANTHER" id="PTHR30616:SF2">
    <property type="entry name" value="PURINE NUCLEOSIDE PHOSPHORYLASE LACC1"/>
    <property type="match status" value="1"/>
</dbReference>
<dbReference type="PANTHER" id="PTHR30616">
    <property type="entry name" value="UNCHARACTERIZED PROTEIN YFIH"/>
    <property type="match status" value="1"/>
</dbReference>
<comment type="catalytic activity">
    <reaction evidence="1">
        <text>inosine + phosphate = alpha-D-ribose 1-phosphate + hypoxanthine</text>
        <dbReference type="Rhea" id="RHEA:27646"/>
        <dbReference type="ChEBI" id="CHEBI:17368"/>
        <dbReference type="ChEBI" id="CHEBI:17596"/>
        <dbReference type="ChEBI" id="CHEBI:43474"/>
        <dbReference type="ChEBI" id="CHEBI:57720"/>
        <dbReference type="EC" id="2.4.2.1"/>
    </reaction>
    <physiologicalReaction direction="left-to-right" evidence="1">
        <dbReference type="Rhea" id="RHEA:27647"/>
    </physiologicalReaction>
</comment>
<keyword evidence="6" id="KW-0862">Zinc</keyword>
<protein>
    <recommendedName>
        <fullName evidence="10">Purine nucleoside phosphorylase</fullName>
    </recommendedName>
</protein>
<proteinExistence type="inferred from homology"/>
<dbReference type="InterPro" id="IPR003730">
    <property type="entry name" value="Cu_polyphenol_OxRdtase"/>
</dbReference>
<dbReference type="Proteomes" id="UP000033649">
    <property type="component" value="Unassembled WGS sequence"/>
</dbReference>
<evidence type="ECO:0000256" key="1">
    <source>
        <dbReference type="ARBA" id="ARBA00000553"/>
    </source>
</evidence>
<comment type="similarity">
    <text evidence="2 10">Belongs to the purine nucleoside phosphorylase YfiH/LACC1 family.</text>
</comment>
<evidence type="ECO:0000256" key="5">
    <source>
        <dbReference type="ARBA" id="ARBA00022801"/>
    </source>
</evidence>
<dbReference type="EMBL" id="JZEY01000061">
    <property type="protein sequence ID" value="KKB08198.1"/>
    <property type="molecule type" value="Genomic_DNA"/>
</dbReference>
<dbReference type="AlphaFoldDB" id="A0A0F5FHD2"/>
<dbReference type="NCBIfam" id="TIGR00726">
    <property type="entry name" value="peptidoglycan editing factor PgeF"/>
    <property type="match status" value="1"/>
</dbReference>
<evidence type="ECO:0000256" key="8">
    <source>
        <dbReference type="ARBA" id="ARBA00048968"/>
    </source>
</evidence>
<dbReference type="InterPro" id="IPR011324">
    <property type="entry name" value="Cytotoxic_necrot_fac-like_cat"/>
</dbReference>
<comment type="catalytic activity">
    <reaction evidence="8">
        <text>adenosine + phosphate = alpha-D-ribose 1-phosphate + adenine</text>
        <dbReference type="Rhea" id="RHEA:27642"/>
        <dbReference type="ChEBI" id="CHEBI:16335"/>
        <dbReference type="ChEBI" id="CHEBI:16708"/>
        <dbReference type="ChEBI" id="CHEBI:43474"/>
        <dbReference type="ChEBI" id="CHEBI:57720"/>
        <dbReference type="EC" id="2.4.2.1"/>
    </reaction>
    <physiologicalReaction direction="left-to-right" evidence="8">
        <dbReference type="Rhea" id="RHEA:27643"/>
    </physiologicalReaction>
</comment>
<evidence type="ECO:0000256" key="2">
    <source>
        <dbReference type="ARBA" id="ARBA00007353"/>
    </source>
</evidence>
<dbReference type="STRING" id="429727.VE26_10495"/>
<evidence type="ECO:0000256" key="9">
    <source>
        <dbReference type="ARBA" id="ARBA00049893"/>
    </source>
</evidence>
<accession>A0A0F5FHD2</accession>
<evidence type="ECO:0000256" key="7">
    <source>
        <dbReference type="ARBA" id="ARBA00047989"/>
    </source>
</evidence>
<dbReference type="CDD" id="cd16833">
    <property type="entry name" value="YfiH"/>
    <property type="match status" value="1"/>
</dbReference>
<keyword evidence="4" id="KW-0479">Metal-binding</keyword>
<comment type="caution">
    <text evidence="11">The sequence shown here is derived from an EMBL/GenBank/DDBJ whole genome shotgun (WGS) entry which is preliminary data.</text>
</comment>
<evidence type="ECO:0000313" key="12">
    <source>
        <dbReference type="Proteomes" id="UP000033649"/>
    </source>
</evidence>
<comment type="catalytic activity">
    <reaction evidence="9">
        <text>S-methyl-5'-thioadenosine + phosphate = 5-(methylsulfanyl)-alpha-D-ribose 1-phosphate + adenine</text>
        <dbReference type="Rhea" id="RHEA:11852"/>
        <dbReference type="ChEBI" id="CHEBI:16708"/>
        <dbReference type="ChEBI" id="CHEBI:17509"/>
        <dbReference type="ChEBI" id="CHEBI:43474"/>
        <dbReference type="ChEBI" id="CHEBI:58533"/>
        <dbReference type="EC" id="2.4.2.28"/>
    </reaction>
    <physiologicalReaction direction="left-to-right" evidence="9">
        <dbReference type="Rhea" id="RHEA:11853"/>
    </physiologicalReaction>
</comment>
<keyword evidence="5" id="KW-0378">Hydrolase</keyword>
<evidence type="ECO:0000256" key="6">
    <source>
        <dbReference type="ARBA" id="ARBA00022833"/>
    </source>
</evidence>
<gene>
    <name evidence="11" type="ORF">VE26_10495</name>
</gene>
<comment type="catalytic activity">
    <reaction evidence="7">
        <text>adenosine + H2O + H(+) = inosine + NH4(+)</text>
        <dbReference type="Rhea" id="RHEA:24408"/>
        <dbReference type="ChEBI" id="CHEBI:15377"/>
        <dbReference type="ChEBI" id="CHEBI:15378"/>
        <dbReference type="ChEBI" id="CHEBI:16335"/>
        <dbReference type="ChEBI" id="CHEBI:17596"/>
        <dbReference type="ChEBI" id="CHEBI:28938"/>
        <dbReference type="EC" id="3.5.4.4"/>
    </reaction>
    <physiologicalReaction direction="left-to-right" evidence="7">
        <dbReference type="Rhea" id="RHEA:24409"/>
    </physiologicalReaction>
</comment>
<evidence type="ECO:0000256" key="4">
    <source>
        <dbReference type="ARBA" id="ARBA00022723"/>
    </source>
</evidence>
<sequence length="249" mass="26014">MERAAVLAQISAVRHGFFGRAGGVSTGEFASLNVSAAIGDDPDLVAQNRALVERAVGAGALAILKQVHSSRVAILDQVPEASTIAADAAVTATRGIGLAILTADCTPILLADPIAGVLGAAHAGWRGAVDGIIGNTVEAMLSLGAKREDIRVAYGPTISGPNYEVGEQFRADFLALHPGGAHHFDTPDNRPPHFDLPGFVEEQLHAAGIDRVEQVGACTYAHPDRYFSHRYATHNGTRTGRQIAVIGMT</sequence>
<evidence type="ECO:0000256" key="3">
    <source>
        <dbReference type="ARBA" id="ARBA00022679"/>
    </source>
</evidence>
<evidence type="ECO:0000256" key="10">
    <source>
        <dbReference type="RuleBase" id="RU361274"/>
    </source>
</evidence>
<evidence type="ECO:0000313" key="11">
    <source>
        <dbReference type="EMBL" id="KKB08198.1"/>
    </source>
</evidence>